<keyword evidence="4" id="KW-1185">Reference proteome</keyword>
<dbReference type="Pfam" id="PF03480">
    <property type="entry name" value="DctP"/>
    <property type="match status" value="1"/>
</dbReference>
<dbReference type="RefSeq" id="WP_147702980.1">
    <property type="nucleotide sequence ID" value="NZ_VDUY01000001.1"/>
</dbReference>
<evidence type="ECO:0000256" key="2">
    <source>
        <dbReference type="SAM" id="SignalP"/>
    </source>
</evidence>
<feature type="signal peptide" evidence="2">
    <location>
        <begin position="1"/>
        <end position="27"/>
    </location>
</feature>
<dbReference type="Proteomes" id="UP000321548">
    <property type="component" value="Unassembled WGS sequence"/>
</dbReference>
<reference evidence="3 4" key="1">
    <citation type="submission" date="2019-06" db="EMBL/GenBank/DDBJ databases">
        <title>Quisquiliibacterium sp. nov., isolated from a maize field.</title>
        <authorList>
            <person name="Lin S.-Y."/>
            <person name="Tsai C.-F."/>
            <person name="Young C.-C."/>
        </authorList>
    </citation>
    <scope>NUCLEOTIDE SEQUENCE [LARGE SCALE GENOMIC DNA]</scope>
    <source>
        <strain evidence="3 4">CC-CFT501</strain>
    </source>
</reference>
<evidence type="ECO:0000313" key="3">
    <source>
        <dbReference type="EMBL" id="TXL68844.1"/>
    </source>
</evidence>
<evidence type="ECO:0000313" key="4">
    <source>
        <dbReference type="Proteomes" id="UP000321548"/>
    </source>
</evidence>
<dbReference type="PANTHER" id="PTHR33376:SF4">
    <property type="entry name" value="SIALIC ACID-BINDING PERIPLASMIC PROTEIN SIAP"/>
    <property type="match status" value="1"/>
</dbReference>
<sequence length="354" mass="38181">MKSIAKRARLWALAGAVAAGLAGTAVAQDMPKTSLKVVGAWGNLTQYKNFEQPFWTKELAEKSGGAITAEITPFNEMGLKGAEIFRLMRLGVIDFGSTVLGYVAADDARNEAVDLAGLSPDVATARKVSDAYKPIFDKFYGERFGIKVLGVWPYSAQVLFCNGEIKGLADLKGKKVRTGNRTLAEFVEAFGGTGVTLAFNEVVPALQNKVVDCAITGTLSGNSAKWHEVATHIYALPLGWSHVMHAVNLKRWNSLDPKVRDFLQKEIAGLEDRIWKAAAEETEQGYLCNAGKPECTMGTKASMTVVPVSEADKELLKKALADVVLPKWAARCQGDCVAAWNDSVGKVVGLTARK</sequence>
<dbReference type="EMBL" id="VDUY01000001">
    <property type="protein sequence ID" value="TXL68844.1"/>
    <property type="molecule type" value="Genomic_DNA"/>
</dbReference>
<dbReference type="OrthoDB" id="6716943at2"/>
<dbReference type="CDD" id="cd13602">
    <property type="entry name" value="PBP2_TRAP_BpDctp6_7"/>
    <property type="match status" value="1"/>
</dbReference>
<protein>
    <submittedName>
        <fullName evidence="3">TRAP transporter substrate-binding protein</fullName>
    </submittedName>
</protein>
<dbReference type="SUPFAM" id="SSF53850">
    <property type="entry name" value="Periplasmic binding protein-like II"/>
    <property type="match status" value="1"/>
</dbReference>
<dbReference type="Gene3D" id="3.40.190.170">
    <property type="entry name" value="Bacterial extracellular solute-binding protein, family 7"/>
    <property type="match status" value="1"/>
</dbReference>
<dbReference type="AlphaFoldDB" id="A0A5C8P714"/>
<dbReference type="InterPro" id="IPR038404">
    <property type="entry name" value="TRAP_DctP_sf"/>
</dbReference>
<evidence type="ECO:0000256" key="1">
    <source>
        <dbReference type="ARBA" id="ARBA00022729"/>
    </source>
</evidence>
<gene>
    <name evidence="3" type="ORF">FHP08_03955</name>
</gene>
<dbReference type="InterPro" id="IPR018389">
    <property type="entry name" value="DctP_fam"/>
</dbReference>
<feature type="chain" id="PRO_5023119303" evidence="2">
    <location>
        <begin position="28"/>
        <end position="354"/>
    </location>
</feature>
<dbReference type="PANTHER" id="PTHR33376">
    <property type="match status" value="1"/>
</dbReference>
<comment type="caution">
    <text evidence="3">The sequence shown here is derived from an EMBL/GenBank/DDBJ whole genome shotgun (WGS) entry which is preliminary data.</text>
</comment>
<organism evidence="3 4">
    <name type="scientific">Zeimonas arvi</name>
    <dbReference type="NCBI Taxonomy" id="2498847"/>
    <lineage>
        <taxon>Bacteria</taxon>
        <taxon>Pseudomonadati</taxon>
        <taxon>Pseudomonadota</taxon>
        <taxon>Betaproteobacteria</taxon>
        <taxon>Burkholderiales</taxon>
        <taxon>Burkholderiaceae</taxon>
        <taxon>Zeimonas</taxon>
    </lineage>
</organism>
<keyword evidence="1 2" id="KW-0732">Signal</keyword>
<accession>A0A5C8P714</accession>
<dbReference type="NCBIfam" id="NF037995">
    <property type="entry name" value="TRAP_S1"/>
    <property type="match status" value="1"/>
</dbReference>
<dbReference type="GO" id="GO:0055085">
    <property type="term" value="P:transmembrane transport"/>
    <property type="evidence" value="ECO:0007669"/>
    <property type="project" value="InterPro"/>
</dbReference>
<name>A0A5C8P714_9BURK</name>
<proteinExistence type="predicted"/>